<reference evidence="6 7" key="1">
    <citation type="submission" date="2020-08" db="EMBL/GenBank/DDBJ databases">
        <title>Genomic Encyclopedia of Type Strains, Phase IV (KMG-IV): sequencing the most valuable type-strain genomes for metagenomic binning, comparative biology and taxonomic classification.</title>
        <authorList>
            <person name="Goeker M."/>
        </authorList>
    </citation>
    <scope>NUCLEOTIDE SEQUENCE [LARGE SCALE GENOMIC DNA]</scope>
    <source>
        <strain evidence="6 7">DSM 22198</strain>
    </source>
</reference>
<dbReference type="InterPro" id="IPR012318">
    <property type="entry name" value="HTH_CRP"/>
</dbReference>
<dbReference type="GO" id="GO:0005829">
    <property type="term" value="C:cytosol"/>
    <property type="evidence" value="ECO:0007669"/>
    <property type="project" value="TreeGrafter"/>
</dbReference>
<dbReference type="Pfam" id="PF13545">
    <property type="entry name" value="HTH_Crp_2"/>
    <property type="match status" value="1"/>
</dbReference>
<proteinExistence type="predicted"/>
<feature type="domain" description="HTH crp-type" evidence="5">
    <location>
        <begin position="159"/>
        <end position="229"/>
    </location>
</feature>
<evidence type="ECO:0000256" key="1">
    <source>
        <dbReference type="ARBA" id="ARBA00023015"/>
    </source>
</evidence>
<dbReference type="PANTHER" id="PTHR24567">
    <property type="entry name" value="CRP FAMILY TRANSCRIPTIONAL REGULATORY PROTEIN"/>
    <property type="match status" value="1"/>
</dbReference>
<dbReference type="InterPro" id="IPR050397">
    <property type="entry name" value="Env_Response_Regulators"/>
</dbReference>
<protein>
    <submittedName>
        <fullName evidence="6">CRP-like cAMP-binding protein</fullName>
    </submittedName>
</protein>
<dbReference type="InterPro" id="IPR018490">
    <property type="entry name" value="cNMP-bd_dom_sf"/>
</dbReference>
<keyword evidence="3" id="KW-0804">Transcription</keyword>
<dbReference type="GO" id="GO:0003700">
    <property type="term" value="F:DNA-binding transcription factor activity"/>
    <property type="evidence" value="ECO:0007669"/>
    <property type="project" value="TreeGrafter"/>
</dbReference>
<dbReference type="Proteomes" id="UP000539175">
    <property type="component" value="Unassembled WGS sequence"/>
</dbReference>
<sequence>MSTDIVTSHNAAVASKAWIRPANVGAPERSDAMAREVSAQGGRPIPIIIGRGQALFQEGDPAGFFYHVLNGTLRSSRILLDGRRHISEFHMVGDFFGFGGADRHANSAEAVIDTTVAPYPRALLDGFPVGKKHLMHTLLADMTRRLAKAQRQVMLLGRKTADERVAAFLLEMAVRSGSEINVHLPMSRGDIADHLGLTTETISRTLTKLHGLGLIARRAAADIDLIDRPALVRLAEAE</sequence>
<gene>
    <name evidence="6" type="ORF">FHS74_001658</name>
</gene>
<dbReference type="PROSITE" id="PS50042">
    <property type="entry name" value="CNMP_BINDING_3"/>
    <property type="match status" value="1"/>
</dbReference>
<dbReference type="SMART" id="SM00419">
    <property type="entry name" value="HTH_CRP"/>
    <property type="match status" value="1"/>
</dbReference>
<dbReference type="Gene3D" id="2.60.120.10">
    <property type="entry name" value="Jelly Rolls"/>
    <property type="match status" value="1"/>
</dbReference>
<dbReference type="CDD" id="cd00038">
    <property type="entry name" value="CAP_ED"/>
    <property type="match status" value="1"/>
</dbReference>
<dbReference type="InterPro" id="IPR014710">
    <property type="entry name" value="RmlC-like_jellyroll"/>
</dbReference>
<dbReference type="SUPFAM" id="SSF51206">
    <property type="entry name" value="cAMP-binding domain-like"/>
    <property type="match status" value="1"/>
</dbReference>
<keyword evidence="1" id="KW-0805">Transcription regulation</keyword>
<dbReference type="GO" id="GO:0003677">
    <property type="term" value="F:DNA binding"/>
    <property type="evidence" value="ECO:0007669"/>
    <property type="project" value="UniProtKB-KW"/>
</dbReference>
<dbReference type="Gene3D" id="1.10.10.10">
    <property type="entry name" value="Winged helix-like DNA-binding domain superfamily/Winged helix DNA-binding domain"/>
    <property type="match status" value="1"/>
</dbReference>
<dbReference type="PROSITE" id="PS51063">
    <property type="entry name" value="HTH_CRP_2"/>
    <property type="match status" value="1"/>
</dbReference>
<dbReference type="PANTHER" id="PTHR24567:SF75">
    <property type="entry name" value="FUMARATE AND NITRATE REDUCTION REGULATORY PROTEIN"/>
    <property type="match status" value="1"/>
</dbReference>
<dbReference type="SUPFAM" id="SSF46785">
    <property type="entry name" value="Winged helix' DNA-binding domain"/>
    <property type="match status" value="1"/>
</dbReference>
<evidence type="ECO:0000259" key="4">
    <source>
        <dbReference type="PROSITE" id="PS50042"/>
    </source>
</evidence>
<name>A0A7X0EBZ9_9PROT</name>
<evidence type="ECO:0000313" key="7">
    <source>
        <dbReference type="Proteomes" id="UP000539175"/>
    </source>
</evidence>
<dbReference type="AlphaFoldDB" id="A0A7X0EBZ9"/>
<dbReference type="Pfam" id="PF00027">
    <property type="entry name" value="cNMP_binding"/>
    <property type="match status" value="1"/>
</dbReference>
<feature type="domain" description="Cyclic nucleotide-binding" evidence="4">
    <location>
        <begin position="52"/>
        <end position="97"/>
    </location>
</feature>
<evidence type="ECO:0000256" key="3">
    <source>
        <dbReference type="ARBA" id="ARBA00023163"/>
    </source>
</evidence>
<keyword evidence="2" id="KW-0238">DNA-binding</keyword>
<dbReference type="SMART" id="SM00100">
    <property type="entry name" value="cNMP"/>
    <property type="match status" value="1"/>
</dbReference>
<dbReference type="EMBL" id="JACIIZ010000004">
    <property type="protein sequence ID" value="MBB6251113.1"/>
    <property type="molecule type" value="Genomic_DNA"/>
</dbReference>
<dbReference type="CDD" id="cd00092">
    <property type="entry name" value="HTH_CRP"/>
    <property type="match status" value="1"/>
</dbReference>
<dbReference type="RefSeq" id="WP_184799341.1">
    <property type="nucleotide sequence ID" value="NZ_JACIIZ010000004.1"/>
</dbReference>
<evidence type="ECO:0000259" key="5">
    <source>
        <dbReference type="PROSITE" id="PS51063"/>
    </source>
</evidence>
<comment type="caution">
    <text evidence="6">The sequence shown here is derived from an EMBL/GenBank/DDBJ whole genome shotgun (WGS) entry which is preliminary data.</text>
</comment>
<accession>A0A7X0EBZ9</accession>
<keyword evidence="7" id="KW-1185">Reference proteome</keyword>
<evidence type="ECO:0000313" key="6">
    <source>
        <dbReference type="EMBL" id="MBB6251113.1"/>
    </source>
</evidence>
<dbReference type="InterPro" id="IPR000595">
    <property type="entry name" value="cNMP-bd_dom"/>
</dbReference>
<dbReference type="PRINTS" id="PR00034">
    <property type="entry name" value="HTHCRP"/>
</dbReference>
<organism evidence="6 7">
    <name type="scientific">Nitrospirillum iridis</name>
    <dbReference type="NCBI Taxonomy" id="765888"/>
    <lineage>
        <taxon>Bacteria</taxon>
        <taxon>Pseudomonadati</taxon>
        <taxon>Pseudomonadota</taxon>
        <taxon>Alphaproteobacteria</taxon>
        <taxon>Rhodospirillales</taxon>
        <taxon>Azospirillaceae</taxon>
        <taxon>Nitrospirillum</taxon>
    </lineage>
</organism>
<dbReference type="InterPro" id="IPR036388">
    <property type="entry name" value="WH-like_DNA-bd_sf"/>
</dbReference>
<dbReference type="InterPro" id="IPR036390">
    <property type="entry name" value="WH_DNA-bd_sf"/>
</dbReference>
<evidence type="ECO:0000256" key="2">
    <source>
        <dbReference type="ARBA" id="ARBA00023125"/>
    </source>
</evidence>